<name>A0A820IFC5_9BILA</name>
<dbReference type="Proteomes" id="UP000663881">
    <property type="component" value="Unassembled WGS sequence"/>
</dbReference>
<evidence type="ECO:0000313" key="2">
    <source>
        <dbReference type="EMBL" id="CAF4308398.1"/>
    </source>
</evidence>
<sequence length="156" mass="17943">MDRTTLEIPTCHDHIRSVIFSHLIPIVPSDDSFRTSNLQHQQRPQPLQQQKSPSSRPLLVLRSPTLLAPHRLLVQQRLTRVPLPQLRRQPQQQAPQPQKLLAQHPVPVQQRLKLQAQHPLRVLPLLKQPALQQPLVLPQPQLHPLRVPPQLQQLAP</sequence>
<dbReference type="EMBL" id="CAJOAY010017189">
    <property type="protein sequence ID" value="CAF4308398.1"/>
    <property type="molecule type" value="Genomic_DNA"/>
</dbReference>
<feature type="region of interest" description="Disordered" evidence="1">
    <location>
        <begin position="33"/>
        <end position="59"/>
    </location>
</feature>
<proteinExistence type="predicted"/>
<feature type="non-terminal residue" evidence="2">
    <location>
        <position position="156"/>
    </location>
</feature>
<evidence type="ECO:0000256" key="1">
    <source>
        <dbReference type="SAM" id="MobiDB-lite"/>
    </source>
</evidence>
<accession>A0A820IFC5</accession>
<comment type="caution">
    <text evidence="2">The sequence shown here is derived from an EMBL/GenBank/DDBJ whole genome shotgun (WGS) entry which is preliminary data.</text>
</comment>
<evidence type="ECO:0000313" key="3">
    <source>
        <dbReference type="Proteomes" id="UP000663881"/>
    </source>
</evidence>
<feature type="compositionally biased region" description="Low complexity" evidence="1">
    <location>
        <begin position="38"/>
        <end position="59"/>
    </location>
</feature>
<protein>
    <submittedName>
        <fullName evidence="2">Uncharacterized protein</fullName>
    </submittedName>
</protein>
<organism evidence="2 3">
    <name type="scientific">Adineta steineri</name>
    <dbReference type="NCBI Taxonomy" id="433720"/>
    <lineage>
        <taxon>Eukaryota</taxon>
        <taxon>Metazoa</taxon>
        <taxon>Spiralia</taxon>
        <taxon>Gnathifera</taxon>
        <taxon>Rotifera</taxon>
        <taxon>Eurotatoria</taxon>
        <taxon>Bdelloidea</taxon>
        <taxon>Adinetida</taxon>
        <taxon>Adinetidae</taxon>
        <taxon>Adineta</taxon>
    </lineage>
</organism>
<reference evidence="2" key="1">
    <citation type="submission" date="2021-02" db="EMBL/GenBank/DDBJ databases">
        <authorList>
            <person name="Nowell W R."/>
        </authorList>
    </citation>
    <scope>NUCLEOTIDE SEQUENCE</scope>
</reference>
<gene>
    <name evidence="2" type="ORF">OKA104_LOCUS46586</name>
</gene>
<dbReference type="AlphaFoldDB" id="A0A820IFC5"/>